<name>X1N158_9ZZZZ</name>
<dbReference type="GO" id="GO:0005886">
    <property type="term" value="C:plasma membrane"/>
    <property type="evidence" value="ECO:0007669"/>
    <property type="project" value="TreeGrafter"/>
</dbReference>
<dbReference type="GO" id="GO:0015658">
    <property type="term" value="F:branched-chain amino acid transmembrane transporter activity"/>
    <property type="evidence" value="ECO:0007669"/>
    <property type="project" value="InterPro"/>
</dbReference>
<dbReference type="AlphaFoldDB" id="X1N158"/>
<protein>
    <submittedName>
        <fullName evidence="2">Uncharacterized protein</fullName>
    </submittedName>
</protein>
<evidence type="ECO:0000256" key="1">
    <source>
        <dbReference type="SAM" id="Phobius"/>
    </source>
</evidence>
<keyword evidence="1" id="KW-0812">Transmembrane</keyword>
<sequence>MRIEMTNILMPGIPGIDRVNRTCGVSKPLSSSNDIANADPTIILPVMSPELKEVNYFITPIIWPLSVIQIPFFPAWIIGGLAAALAGFIIGMPCLRVKGDYLAIVTYGSSEIIRFLICNFQSITN</sequence>
<reference evidence="2" key="1">
    <citation type="journal article" date="2014" name="Front. Microbiol.">
        <title>High frequency of phylogenetically diverse reductive dehalogenase-homologous genes in deep subseafloor sedimentary metagenomes.</title>
        <authorList>
            <person name="Kawai M."/>
            <person name="Futagami T."/>
            <person name="Toyoda A."/>
            <person name="Takaki Y."/>
            <person name="Nishi S."/>
            <person name="Hori S."/>
            <person name="Arai W."/>
            <person name="Tsubouchi T."/>
            <person name="Morono Y."/>
            <person name="Uchiyama I."/>
            <person name="Ito T."/>
            <person name="Fujiyama A."/>
            <person name="Inagaki F."/>
            <person name="Takami H."/>
        </authorList>
    </citation>
    <scope>NUCLEOTIDE SEQUENCE</scope>
    <source>
        <strain evidence="2">Expedition CK06-06</strain>
    </source>
</reference>
<keyword evidence="1" id="KW-0472">Membrane</keyword>
<comment type="caution">
    <text evidence="2">The sequence shown here is derived from an EMBL/GenBank/DDBJ whole genome shotgun (WGS) entry which is preliminary data.</text>
</comment>
<accession>X1N158</accession>
<organism evidence="2">
    <name type="scientific">marine sediment metagenome</name>
    <dbReference type="NCBI Taxonomy" id="412755"/>
    <lineage>
        <taxon>unclassified sequences</taxon>
        <taxon>metagenomes</taxon>
        <taxon>ecological metagenomes</taxon>
    </lineage>
</organism>
<proteinExistence type="predicted"/>
<dbReference type="EMBL" id="BARV01010442">
    <property type="protein sequence ID" value="GAI12344.1"/>
    <property type="molecule type" value="Genomic_DNA"/>
</dbReference>
<feature type="transmembrane region" description="Helical" evidence="1">
    <location>
        <begin position="73"/>
        <end position="95"/>
    </location>
</feature>
<keyword evidence="1" id="KW-1133">Transmembrane helix</keyword>
<dbReference type="PANTHER" id="PTHR30482:SF10">
    <property type="entry name" value="HIGH-AFFINITY BRANCHED-CHAIN AMINO ACID TRANSPORT PROTEIN BRAE"/>
    <property type="match status" value="1"/>
</dbReference>
<feature type="non-terminal residue" evidence="2">
    <location>
        <position position="125"/>
    </location>
</feature>
<gene>
    <name evidence="2" type="ORF">S06H3_20210</name>
</gene>
<dbReference type="InterPro" id="IPR043428">
    <property type="entry name" value="LivM-like"/>
</dbReference>
<dbReference type="PANTHER" id="PTHR30482">
    <property type="entry name" value="HIGH-AFFINITY BRANCHED-CHAIN AMINO ACID TRANSPORT SYSTEM PERMEASE"/>
    <property type="match status" value="1"/>
</dbReference>
<evidence type="ECO:0000313" key="2">
    <source>
        <dbReference type="EMBL" id="GAI12344.1"/>
    </source>
</evidence>